<evidence type="ECO:0000313" key="1">
    <source>
        <dbReference type="EMBL" id="TWW08293.1"/>
    </source>
</evidence>
<name>A0A5C6M2A4_9PLAN</name>
<accession>A0A5C6M2A4</accession>
<reference evidence="1 2" key="1">
    <citation type="submission" date="2019-08" db="EMBL/GenBank/DDBJ databases">
        <title>100 year-old enigma solved: identification of Planctomyces bekefii, the type genus and species of the phylum Planctomycetes.</title>
        <authorList>
            <person name="Svetlana D.N."/>
            <person name="Overmann J."/>
        </authorList>
    </citation>
    <scope>NUCLEOTIDE SEQUENCE [LARGE SCALE GENOMIC DNA]</scope>
    <source>
        <strain evidence="1">Phe10_nw2017</strain>
    </source>
</reference>
<reference evidence="1 2" key="2">
    <citation type="submission" date="2019-08" db="EMBL/GenBank/DDBJ databases">
        <authorList>
            <person name="Henke P."/>
        </authorList>
    </citation>
    <scope>NUCLEOTIDE SEQUENCE [LARGE SCALE GENOMIC DNA]</scope>
    <source>
        <strain evidence="1">Phe10_nw2017</strain>
    </source>
</reference>
<keyword evidence="2" id="KW-1185">Reference proteome</keyword>
<gene>
    <name evidence="1" type="ORF">E3A20_25790</name>
</gene>
<dbReference type="EMBL" id="SRHE01000741">
    <property type="protein sequence ID" value="TWW08293.1"/>
    <property type="molecule type" value="Genomic_DNA"/>
</dbReference>
<proteinExistence type="predicted"/>
<comment type="caution">
    <text evidence="1">The sequence shown here is derived from an EMBL/GenBank/DDBJ whole genome shotgun (WGS) entry which is preliminary data.</text>
</comment>
<dbReference type="Proteomes" id="UP000321083">
    <property type="component" value="Unassembled WGS sequence"/>
</dbReference>
<sequence>KGEELKIEDVGDEVGKNDEVFKYKDGGIESLEGGINRRENVGE</sequence>
<organism evidence="1 2">
    <name type="scientific">Planctomyces bekefii</name>
    <dbReference type="NCBI Taxonomy" id="1653850"/>
    <lineage>
        <taxon>Bacteria</taxon>
        <taxon>Pseudomonadati</taxon>
        <taxon>Planctomycetota</taxon>
        <taxon>Planctomycetia</taxon>
        <taxon>Planctomycetales</taxon>
        <taxon>Planctomycetaceae</taxon>
        <taxon>Planctomyces</taxon>
    </lineage>
</organism>
<feature type="non-terminal residue" evidence="1">
    <location>
        <position position="1"/>
    </location>
</feature>
<evidence type="ECO:0000313" key="2">
    <source>
        <dbReference type="Proteomes" id="UP000321083"/>
    </source>
</evidence>
<protein>
    <submittedName>
        <fullName evidence="1">Uncharacterized protein</fullName>
    </submittedName>
</protein>
<dbReference type="AlphaFoldDB" id="A0A5C6M2A4"/>